<evidence type="ECO:0000256" key="3">
    <source>
        <dbReference type="ARBA" id="ARBA00022598"/>
    </source>
</evidence>
<evidence type="ECO:0000256" key="7">
    <source>
        <dbReference type="ARBA" id="ARBA00023146"/>
    </source>
</evidence>
<name>A0A1J5SI60_9ZZZZ</name>
<dbReference type="InterPro" id="IPR015413">
    <property type="entry name" value="Methionyl/Leucyl_tRNA_Synth"/>
</dbReference>
<dbReference type="PANTHER" id="PTHR43740:SF2">
    <property type="entry name" value="LEUCINE--TRNA LIGASE, MITOCHONDRIAL"/>
    <property type="match status" value="1"/>
</dbReference>
<dbReference type="GO" id="GO:0005739">
    <property type="term" value="C:mitochondrion"/>
    <property type="evidence" value="ECO:0007669"/>
    <property type="project" value="UniProtKB-ARBA"/>
</dbReference>
<dbReference type="InterPro" id="IPR025709">
    <property type="entry name" value="Leu_tRNA-synth_edit"/>
</dbReference>
<dbReference type="InterPro" id="IPR009080">
    <property type="entry name" value="tRNAsynth_Ia_anticodon-bd"/>
</dbReference>
<dbReference type="EMBL" id="MLJW01000063">
    <property type="protein sequence ID" value="OIR03704.1"/>
    <property type="molecule type" value="Genomic_DNA"/>
</dbReference>
<dbReference type="InterPro" id="IPR014729">
    <property type="entry name" value="Rossmann-like_a/b/a_fold"/>
</dbReference>
<dbReference type="CDD" id="cd07958">
    <property type="entry name" value="Anticodon_Ia_Leu_BEm"/>
    <property type="match status" value="1"/>
</dbReference>
<evidence type="ECO:0000256" key="8">
    <source>
        <dbReference type="ARBA" id="ARBA00030520"/>
    </source>
</evidence>
<gene>
    <name evidence="14" type="primary">leuS_5</name>
    <name evidence="14" type="ORF">GALL_141210</name>
</gene>
<evidence type="ECO:0000256" key="2">
    <source>
        <dbReference type="ARBA" id="ARBA00013164"/>
    </source>
</evidence>
<reference evidence="14" key="1">
    <citation type="submission" date="2016-10" db="EMBL/GenBank/DDBJ databases">
        <title>Sequence of Gallionella enrichment culture.</title>
        <authorList>
            <person name="Poehlein A."/>
            <person name="Muehling M."/>
            <person name="Daniel R."/>
        </authorList>
    </citation>
    <scope>NUCLEOTIDE SEQUENCE</scope>
</reference>
<accession>A0A1J5SI60</accession>
<dbReference type="NCBIfam" id="TIGR00396">
    <property type="entry name" value="leuS_bact"/>
    <property type="match status" value="1"/>
</dbReference>
<dbReference type="GO" id="GO:0005524">
    <property type="term" value="F:ATP binding"/>
    <property type="evidence" value="ECO:0007669"/>
    <property type="project" value="UniProtKB-KW"/>
</dbReference>
<dbReference type="InterPro" id="IPR009008">
    <property type="entry name" value="Val/Leu/Ile-tRNA-synth_edit"/>
</dbReference>
<feature type="domain" description="Leucyl-tRNA synthetase editing" evidence="13">
    <location>
        <begin position="225"/>
        <end position="406"/>
    </location>
</feature>
<dbReference type="InterPro" id="IPR013155">
    <property type="entry name" value="M/V/L/I-tRNA-synth_anticd-bd"/>
</dbReference>
<comment type="caution">
    <text evidence="14">The sequence shown here is derived from an EMBL/GenBank/DDBJ whole genome shotgun (WGS) entry which is preliminary data.</text>
</comment>
<dbReference type="InterPro" id="IPR002302">
    <property type="entry name" value="Leu-tRNA-ligase"/>
</dbReference>
<sequence length="858" mass="96391">MATHCKEYDFSGIEPHWQSFWEKNRTFRAPDDLSKPKYYVLDMFPYPSGAGLHIGHPEGYTATDIIARYKRARGFNVLHPIGWDAFGLPAEQHAVKTGTHPASNTRNNITNFTRQIKALGFSYDWEREIDTTDPKYFQWTQWIFLQLFRRGLAYVDERPVWWCPELRTVLANEEVIDGRSEVGGFPVERRNLRQWVLRITAYADRLLADLKDVDWPESTKRMQEAWIGRSEGAELDFDLEGFSGSKLKVFTTRPDTLFGCTYMVMAPEHPLVDTITAPAQRDAVAAYRKKAAAKSDLERTDLAKDKSGVFSGAYAINPINGARVPIWIADYVLMGYGTGAIMAVPAHDERDYEFAVQYSLPIIQVIAPKDGAECTLPFIDDGNLVNSGAFSGLDWAEAKKRITADLAARGVGKATVNFKLRDWLFSRQRYWGEPFPVVWVGEADYPRIAARRSGDLPPEPVTYTQDGTRYCAVPLPAGALPLTLPEVESYLPSGTGESPLANCTDWLEIWFNVDTGASVPASQPRPAGDAWIRGRRETNTMPQWAGSCWYYLRYLDPRNGGAIASPELLRYWGVPDLYVGGAEHAVLHLLYARFWHKVLFDAGVVPQNEPFKKLFHQGIILGEDGEKMSKSRGNVVSPDSVIATHGADTLRLYLMFLGPLEDKKPWNPRGIEGVHRFLQKLWRECVTAEGTVNPKIVDQADADSPELSKLLHETVKKVGDDIEALRFNTAISQMMILVNAMQKSERVSRATALAAVQILAPFAPHIAEELWERLGQAPSVQQAPWPQYDEAKLVRDQVKLVFQVNGKHRGDQLVPVNLSQDDAVALAREHAKVAPHIAGKDFKRIIYVQNKILNLVVG</sequence>
<dbReference type="PANTHER" id="PTHR43740">
    <property type="entry name" value="LEUCYL-TRNA SYNTHETASE"/>
    <property type="match status" value="1"/>
</dbReference>
<dbReference type="InterPro" id="IPR002300">
    <property type="entry name" value="aa-tRNA-synth_Ia"/>
</dbReference>
<evidence type="ECO:0000256" key="4">
    <source>
        <dbReference type="ARBA" id="ARBA00022741"/>
    </source>
</evidence>
<dbReference type="SUPFAM" id="SSF47323">
    <property type="entry name" value="Anticodon-binding domain of a subclass of class I aminoacyl-tRNA synthetases"/>
    <property type="match status" value="1"/>
</dbReference>
<feature type="domain" description="Aminoacyl-tRNA synthetase class Ia" evidence="10">
    <location>
        <begin position="593"/>
        <end position="655"/>
    </location>
</feature>
<dbReference type="Pfam" id="PF09334">
    <property type="entry name" value="tRNA-synt_1g"/>
    <property type="match status" value="1"/>
</dbReference>
<evidence type="ECO:0000256" key="5">
    <source>
        <dbReference type="ARBA" id="ARBA00022840"/>
    </source>
</evidence>
<dbReference type="FunFam" id="1.10.730.10:FF:000011">
    <property type="entry name" value="Leucine--tRNA ligase chloroplastic/mitochondrial"/>
    <property type="match status" value="1"/>
</dbReference>
<keyword evidence="3 14" id="KW-0436">Ligase</keyword>
<dbReference type="Gene3D" id="3.10.20.590">
    <property type="match status" value="1"/>
</dbReference>
<dbReference type="Gene3D" id="3.40.50.620">
    <property type="entry name" value="HUPs"/>
    <property type="match status" value="2"/>
</dbReference>
<evidence type="ECO:0000313" key="14">
    <source>
        <dbReference type="EMBL" id="OIR03704.1"/>
    </source>
</evidence>
<dbReference type="Gene3D" id="1.10.730.10">
    <property type="entry name" value="Isoleucyl-tRNA Synthetase, Domain 1"/>
    <property type="match status" value="1"/>
</dbReference>
<evidence type="ECO:0000256" key="1">
    <source>
        <dbReference type="ARBA" id="ARBA00005594"/>
    </source>
</evidence>
<comment type="catalytic activity">
    <reaction evidence="9">
        <text>tRNA(Leu) + L-leucine + ATP = L-leucyl-tRNA(Leu) + AMP + diphosphate</text>
        <dbReference type="Rhea" id="RHEA:11688"/>
        <dbReference type="Rhea" id="RHEA-COMP:9613"/>
        <dbReference type="Rhea" id="RHEA-COMP:9622"/>
        <dbReference type="ChEBI" id="CHEBI:30616"/>
        <dbReference type="ChEBI" id="CHEBI:33019"/>
        <dbReference type="ChEBI" id="CHEBI:57427"/>
        <dbReference type="ChEBI" id="CHEBI:78442"/>
        <dbReference type="ChEBI" id="CHEBI:78494"/>
        <dbReference type="ChEBI" id="CHEBI:456215"/>
        <dbReference type="EC" id="6.1.1.4"/>
    </reaction>
</comment>
<dbReference type="InterPro" id="IPR001412">
    <property type="entry name" value="aa-tRNA-synth_I_CS"/>
</dbReference>
<dbReference type="SUPFAM" id="SSF52374">
    <property type="entry name" value="Nucleotidylyl transferase"/>
    <property type="match status" value="1"/>
</dbReference>
<dbReference type="AlphaFoldDB" id="A0A1J5SI60"/>
<keyword evidence="4" id="KW-0547">Nucleotide-binding</keyword>
<dbReference type="GO" id="GO:0005829">
    <property type="term" value="C:cytosol"/>
    <property type="evidence" value="ECO:0007669"/>
    <property type="project" value="TreeGrafter"/>
</dbReference>
<dbReference type="HAMAP" id="MF_00049_B">
    <property type="entry name" value="Leu_tRNA_synth_B"/>
    <property type="match status" value="1"/>
</dbReference>
<dbReference type="PRINTS" id="PR00985">
    <property type="entry name" value="TRNASYNTHLEU"/>
</dbReference>
<evidence type="ECO:0000259" key="10">
    <source>
        <dbReference type="Pfam" id="PF00133"/>
    </source>
</evidence>
<evidence type="ECO:0000259" key="13">
    <source>
        <dbReference type="Pfam" id="PF13603"/>
    </source>
</evidence>
<dbReference type="Pfam" id="PF00133">
    <property type="entry name" value="tRNA-synt_1"/>
    <property type="match status" value="1"/>
</dbReference>
<keyword evidence="5" id="KW-0067">ATP-binding</keyword>
<comment type="similarity">
    <text evidence="1">Belongs to the class-I aminoacyl-tRNA synthetase family.</text>
</comment>
<evidence type="ECO:0000256" key="9">
    <source>
        <dbReference type="ARBA" id="ARBA00047469"/>
    </source>
</evidence>
<dbReference type="Pfam" id="PF13603">
    <property type="entry name" value="tRNA-synt_1_2"/>
    <property type="match status" value="1"/>
</dbReference>
<proteinExistence type="inferred from homology"/>
<keyword evidence="7" id="KW-0030">Aminoacyl-tRNA synthetase</keyword>
<dbReference type="GO" id="GO:0006429">
    <property type="term" value="P:leucyl-tRNA aminoacylation"/>
    <property type="evidence" value="ECO:0007669"/>
    <property type="project" value="InterPro"/>
</dbReference>
<feature type="domain" description="Methionyl/Leucyl tRNA synthetase" evidence="12">
    <location>
        <begin position="43"/>
        <end position="175"/>
    </location>
</feature>
<dbReference type="Pfam" id="PF08264">
    <property type="entry name" value="Anticodon_1"/>
    <property type="match status" value="1"/>
</dbReference>
<organism evidence="14">
    <name type="scientific">mine drainage metagenome</name>
    <dbReference type="NCBI Taxonomy" id="410659"/>
    <lineage>
        <taxon>unclassified sequences</taxon>
        <taxon>metagenomes</taxon>
        <taxon>ecological metagenomes</taxon>
    </lineage>
</organism>
<dbReference type="GO" id="GO:0002161">
    <property type="term" value="F:aminoacyl-tRNA deacylase activity"/>
    <property type="evidence" value="ECO:0007669"/>
    <property type="project" value="InterPro"/>
</dbReference>
<dbReference type="SUPFAM" id="SSF50677">
    <property type="entry name" value="ValRS/IleRS/LeuRS editing domain"/>
    <property type="match status" value="1"/>
</dbReference>
<protein>
    <recommendedName>
        <fullName evidence="2">leucine--tRNA ligase</fullName>
        <ecNumber evidence="2">6.1.1.4</ecNumber>
    </recommendedName>
    <alternativeName>
        <fullName evidence="8">Leucyl-tRNA synthetase</fullName>
    </alternativeName>
</protein>
<evidence type="ECO:0000259" key="11">
    <source>
        <dbReference type="Pfam" id="PF08264"/>
    </source>
</evidence>
<feature type="domain" description="Methionyl/Valyl/Leucyl/Isoleucyl-tRNA synthetase anticodon-binding" evidence="11">
    <location>
        <begin position="709"/>
        <end position="819"/>
    </location>
</feature>
<dbReference type="FunFam" id="3.40.50.620:FF:000077">
    <property type="entry name" value="Leucine--tRNA ligase"/>
    <property type="match status" value="1"/>
</dbReference>
<evidence type="ECO:0000256" key="6">
    <source>
        <dbReference type="ARBA" id="ARBA00022917"/>
    </source>
</evidence>
<dbReference type="GO" id="GO:0004823">
    <property type="term" value="F:leucine-tRNA ligase activity"/>
    <property type="evidence" value="ECO:0007669"/>
    <property type="project" value="UniProtKB-EC"/>
</dbReference>
<dbReference type="EC" id="6.1.1.4" evidence="2"/>
<evidence type="ECO:0000259" key="12">
    <source>
        <dbReference type="Pfam" id="PF09334"/>
    </source>
</evidence>
<dbReference type="PROSITE" id="PS00178">
    <property type="entry name" value="AA_TRNA_LIGASE_I"/>
    <property type="match status" value="1"/>
</dbReference>
<dbReference type="CDD" id="cd00812">
    <property type="entry name" value="LeuRS_core"/>
    <property type="match status" value="1"/>
</dbReference>
<keyword evidence="6" id="KW-0648">Protein biosynthesis</keyword>